<keyword evidence="2" id="KW-1185">Reference proteome</keyword>
<reference evidence="1 2" key="1">
    <citation type="submission" date="2016-02" db="EMBL/GenBank/DDBJ databases">
        <authorList>
            <person name="Wen L."/>
            <person name="He K."/>
            <person name="Yang H."/>
        </authorList>
    </citation>
    <scope>NUCLEOTIDE SEQUENCE [LARGE SCALE GENOMIC DNA]</scope>
    <source>
        <strain evidence="1 2">CZ1127</strain>
    </source>
</reference>
<protein>
    <submittedName>
        <fullName evidence="1">Uncharacterized protein</fullName>
    </submittedName>
</protein>
<evidence type="ECO:0000313" key="2">
    <source>
        <dbReference type="Proteomes" id="UP000092967"/>
    </source>
</evidence>
<name>A0A1B1Y2M7_9FLAO</name>
<dbReference type="Proteomes" id="UP000092967">
    <property type="component" value="Chromosome"/>
</dbReference>
<proteinExistence type="predicted"/>
<organism evidence="1 2">
    <name type="scientific">Wenyingzhuangia fucanilytica</name>
    <dbReference type="NCBI Taxonomy" id="1790137"/>
    <lineage>
        <taxon>Bacteria</taxon>
        <taxon>Pseudomonadati</taxon>
        <taxon>Bacteroidota</taxon>
        <taxon>Flavobacteriia</taxon>
        <taxon>Flavobacteriales</taxon>
        <taxon>Flavobacteriaceae</taxon>
        <taxon>Wenyingzhuangia</taxon>
    </lineage>
</organism>
<dbReference type="STRING" id="1790137.AXE80_01185"/>
<evidence type="ECO:0000313" key="1">
    <source>
        <dbReference type="EMBL" id="ANW94987.1"/>
    </source>
</evidence>
<accession>A0A1B1Y2M7</accession>
<dbReference type="AlphaFoldDB" id="A0A1B1Y2M7"/>
<dbReference type="EMBL" id="CP014224">
    <property type="protein sequence ID" value="ANW94987.1"/>
    <property type="molecule type" value="Genomic_DNA"/>
</dbReference>
<gene>
    <name evidence="1" type="ORF">AXE80_01185</name>
</gene>
<dbReference type="KEGG" id="wfu:AXE80_01185"/>
<sequence>MSFSQEKFQVEKLPSRIRLSAEIVGMQGEPNIGFVGHGYEMFGLISNAPKWYFGVNSYSALTGIRSGLFVFGITAGIQKTIVKDWLFYDAGLFLGGGGGSGAPDGGGLMVRPHLDLEAFVTKKISLRAGLSLVDFPSGAINSFNFNVGATINTDAYIANSINTTKTGSATAFFNTVEISGLSMNLLNYKKGPLKSDVIVDKSAPSISLLGAMIKTGYHNNFYGILKLGGAFIGEVDGFMMLLSGVGYEIPLTPWFSFDVKGLVGGAGGGNVQFGGGFATQIEVGTGFHFSDYLLNVSYGNTYAPNGNFESNHLDISIGKRFKLYKNPKINSIELIESSNLKKENFSFTTYNRAYFSANKKDKNGRDYDKVFNSVGFELEKRLNNTFSLVGATVWAYQGSYGAYAEGWLGLQYYYPITSSWSATAKGLLGAGGGGGIDLGSGMLYQYTLGLEKQINNRWSFILNAGQVRAVDGNFTPVLVDAGIKLNISQLVKN</sequence>